<feature type="transmembrane region" description="Helical" evidence="8">
    <location>
        <begin position="116"/>
        <end position="137"/>
    </location>
</feature>
<feature type="transmembrane region" description="Helical" evidence="8">
    <location>
        <begin position="576"/>
        <end position="598"/>
    </location>
</feature>
<keyword evidence="3 8" id="KW-0812">Transmembrane</keyword>
<feature type="transmembrane region" description="Helical" evidence="8">
    <location>
        <begin position="12"/>
        <end position="32"/>
    </location>
</feature>
<keyword evidence="5 8" id="KW-0472">Membrane</keyword>
<evidence type="ECO:0000256" key="8">
    <source>
        <dbReference type="SAM" id="Phobius"/>
    </source>
</evidence>
<feature type="transmembrane region" description="Helical" evidence="8">
    <location>
        <begin position="265"/>
        <end position="284"/>
    </location>
</feature>
<feature type="transmembrane region" description="Helical" evidence="8">
    <location>
        <begin position="326"/>
        <end position="347"/>
    </location>
</feature>
<proteinExistence type="predicted"/>
<dbReference type="EMBL" id="JBBCAQ010000036">
    <property type="protein sequence ID" value="KAK7576189.1"/>
    <property type="molecule type" value="Genomic_DNA"/>
</dbReference>
<evidence type="ECO:0000256" key="3">
    <source>
        <dbReference type="ARBA" id="ARBA00022692"/>
    </source>
</evidence>
<keyword evidence="4 8" id="KW-1133">Transmembrane helix</keyword>
<name>A0AAN9T8R5_9HEMI</name>
<evidence type="ECO:0000256" key="5">
    <source>
        <dbReference type="ARBA" id="ARBA00023136"/>
    </source>
</evidence>
<keyword evidence="6" id="KW-0675">Receptor</keyword>
<evidence type="ECO:0000256" key="4">
    <source>
        <dbReference type="ARBA" id="ARBA00022989"/>
    </source>
</evidence>
<dbReference type="Proteomes" id="UP001367676">
    <property type="component" value="Unassembled WGS sequence"/>
</dbReference>
<dbReference type="GO" id="GO:0043025">
    <property type="term" value="C:neuronal cell body"/>
    <property type="evidence" value="ECO:0007669"/>
    <property type="project" value="TreeGrafter"/>
</dbReference>
<feature type="transmembrane region" description="Helical" evidence="8">
    <location>
        <begin position="423"/>
        <end position="442"/>
    </location>
</feature>
<dbReference type="GO" id="GO:0050909">
    <property type="term" value="P:sensory perception of taste"/>
    <property type="evidence" value="ECO:0007669"/>
    <property type="project" value="InterPro"/>
</dbReference>
<reference evidence="9 10" key="1">
    <citation type="submission" date="2024-03" db="EMBL/GenBank/DDBJ databases">
        <title>Adaptation during the transition from Ophiocordyceps entomopathogen to insect associate is accompanied by gene loss and intensified selection.</title>
        <authorList>
            <person name="Ward C.M."/>
            <person name="Onetto C.A."/>
            <person name="Borneman A.R."/>
        </authorList>
    </citation>
    <scope>NUCLEOTIDE SEQUENCE [LARGE SCALE GENOMIC DNA]</scope>
    <source>
        <strain evidence="9">AWRI1</strain>
        <tissue evidence="9">Single Adult Female</tissue>
    </source>
</reference>
<keyword evidence="7" id="KW-0807">Transducer</keyword>
<comment type="caution">
    <text evidence="9">The sequence shown here is derived from an EMBL/GenBank/DDBJ whole genome shotgun (WGS) entry which is preliminary data.</text>
</comment>
<protein>
    <recommendedName>
        <fullName evidence="11">Gustatory receptor</fullName>
    </recommendedName>
</protein>
<accession>A0AAN9T8R5</accession>
<comment type="subcellular location">
    <subcellularLocation>
        <location evidence="1">Cell membrane</location>
        <topology evidence="1">Multi-pass membrane protein</topology>
    </subcellularLocation>
</comment>
<dbReference type="GO" id="GO:0005886">
    <property type="term" value="C:plasma membrane"/>
    <property type="evidence" value="ECO:0007669"/>
    <property type="project" value="UniProtKB-SubCell"/>
</dbReference>
<dbReference type="GO" id="GO:0007635">
    <property type="term" value="P:chemosensory behavior"/>
    <property type="evidence" value="ECO:0007669"/>
    <property type="project" value="TreeGrafter"/>
</dbReference>
<sequence>MELTDSTLPNLYFAFIPIYCLSSFFGIMPVTLQFSWKDCGSLRSHIPMKSSILRVILAAVLLIFTIFHGILEPVYIVQVSLPEWYPNGIFVHKSFFANESTSESNSKNYQSIIMRILYPIPVILTSISVRSIAICSLRKRLKNFFTKIEQADQFLKRMENFENVVNTRGHLLYSVGLCCYFLIMSVPINLNYLVISILLNNRYGLMWCIAMIWTSITSFCGDILFLFCAYLIRVRFKVINVTLAVLPSQKESSAKIIKSNLFHSLFWNMIYVMRFLTMTGAAHFTTQQTFNEKKPPPCIPLLIKPVFLFSKLFAVFPMNENLELNFIGICYSSIVLSLAATHLYYLPGIMINIERKLAKAKKDISYNYVLKMLFPAVVFVTSCVSKINTLFILRPNLLRFYEKTNRIDSNLLILDADVSRHRWFSLQVLTAICLLTFPINTVRLRMFYNNASSGWETVLLFADMYFQNISSCSHELQFITLTYALVIRTRKINSSLLTLLEKIDFHLRLRYNRFLKEENCCKHDFGQPFFKPSNLMYTSTESTLYYYGRDKMVDTLTDLRKMHKDIWDAAVSLQKAYGLALLFSLCCQSLMFLFDIYFEFYGFIGGNAAKPSLATYLWCLQYSVRFTLIVKVSQKMFDEGVKTRYLISSLNNRYLDADSKEELALFMNHISNTRIEFTACDFFSLNTRLITSAIAAGTTYLVILVQFHSDKDS</sequence>
<dbReference type="PANTHER" id="PTHR21143">
    <property type="entry name" value="INVERTEBRATE GUSTATORY RECEPTOR"/>
    <property type="match status" value="1"/>
</dbReference>
<dbReference type="GO" id="GO:0007165">
    <property type="term" value="P:signal transduction"/>
    <property type="evidence" value="ECO:0007669"/>
    <property type="project" value="UniProtKB-KW"/>
</dbReference>
<gene>
    <name evidence="9" type="ORF">V9T40_012475</name>
</gene>
<evidence type="ECO:0000313" key="10">
    <source>
        <dbReference type="Proteomes" id="UP001367676"/>
    </source>
</evidence>
<evidence type="ECO:0000256" key="7">
    <source>
        <dbReference type="ARBA" id="ARBA00023224"/>
    </source>
</evidence>
<dbReference type="PANTHER" id="PTHR21143:SF104">
    <property type="entry name" value="GUSTATORY RECEPTOR 8A-RELATED"/>
    <property type="match status" value="1"/>
</dbReference>
<keyword evidence="2" id="KW-1003">Cell membrane</keyword>
<evidence type="ECO:0000256" key="1">
    <source>
        <dbReference type="ARBA" id="ARBA00004651"/>
    </source>
</evidence>
<evidence type="ECO:0000256" key="2">
    <source>
        <dbReference type="ARBA" id="ARBA00022475"/>
    </source>
</evidence>
<feature type="transmembrane region" description="Helical" evidence="8">
    <location>
        <begin position="52"/>
        <end position="71"/>
    </location>
</feature>
<dbReference type="GO" id="GO:0008049">
    <property type="term" value="P:male courtship behavior"/>
    <property type="evidence" value="ECO:0007669"/>
    <property type="project" value="TreeGrafter"/>
</dbReference>
<dbReference type="InterPro" id="IPR013604">
    <property type="entry name" value="7TM_chemorcpt"/>
</dbReference>
<dbReference type="Pfam" id="PF08395">
    <property type="entry name" value="7tm_7"/>
    <property type="match status" value="1"/>
</dbReference>
<evidence type="ECO:0000256" key="6">
    <source>
        <dbReference type="ARBA" id="ARBA00023170"/>
    </source>
</evidence>
<dbReference type="GO" id="GO:0030424">
    <property type="term" value="C:axon"/>
    <property type="evidence" value="ECO:0007669"/>
    <property type="project" value="TreeGrafter"/>
</dbReference>
<dbReference type="AlphaFoldDB" id="A0AAN9T8R5"/>
<feature type="transmembrane region" description="Helical" evidence="8">
    <location>
        <begin position="689"/>
        <end position="707"/>
    </location>
</feature>
<dbReference type="GO" id="GO:0030425">
    <property type="term" value="C:dendrite"/>
    <property type="evidence" value="ECO:0007669"/>
    <property type="project" value="TreeGrafter"/>
</dbReference>
<feature type="transmembrane region" description="Helical" evidence="8">
    <location>
        <begin position="171"/>
        <end position="198"/>
    </location>
</feature>
<evidence type="ECO:0008006" key="11">
    <source>
        <dbReference type="Google" id="ProtNLM"/>
    </source>
</evidence>
<evidence type="ECO:0000313" key="9">
    <source>
        <dbReference type="EMBL" id="KAK7576189.1"/>
    </source>
</evidence>
<organism evidence="9 10">
    <name type="scientific">Parthenolecanium corni</name>
    <dbReference type="NCBI Taxonomy" id="536013"/>
    <lineage>
        <taxon>Eukaryota</taxon>
        <taxon>Metazoa</taxon>
        <taxon>Ecdysozoa</taxon>
        <taxon>Arthropoda</taxon>
        <taxon>Hexapoda</taxon>
        <taxon>Insecta</taxon>
        <taxon>Pterygota</taxon>
        <taxon>Neoptera</taxon>
        <taxon>Paraneoptera</taxon>
        <taxon>Hemiptera</taxon>
        <taxon>Sternorrhyncha</taxon>
        <taxon>Coccoidea</taxon>
        <taxon>Coccidae</taxon>
        <taxon>Parthenolecanium</taxon>
    </lineage>
</organism>
<feature type="transmembrane region" description="Helical" evidence="8">
    <location>
        <begin position="204"/>
        <end position="232"/>
    </location>
</feature>
<keyword evidence="10" id="KW-1185">Reference proteome</keyword>
<feature type="transmembrane region" description="Helical" evidence="8">
    <location>
        <begin position="368"/>
        <end position="393"/>
    </location>
</feature>